<accession>A0A1Q6A3V5</accession>
<name>A0A1Q6A3V5_9SPHI</name>
<evidence type="ECO:0000256" key="1">
    <source>
        <dbReference type="SAM" id="SignalP"/>
    </source>
</evidence>
<keyword evidence="3" id="KW-1185">Reference proteome</keyword>
<evidence type="ECO:0000313" key="3">
    <source>
        <dbReference type="Proteomes" id="UP000186720"/>
    </source>
</evidence>
<reference evidence="2 3" key="1">
    <citation type="submission" date="2016-11" db="EMBL/GenBank/DDBJ databases">
        <title>Whole Genome Sequencing of Mucilaginibacter polytrichastri RG4-7(T) isolated from the moss sample.</title>
        <authorList>
            <person name="Li Y."/>
        </authorList>
    </citation>
    <scope>NUCLEOTIDE SEQUENCE [LARGE SCALE GENOMIC DNA]</scope>
    <source>
        <strain evidence="2 3">RG4-7</strain>
    </source>
</reference>
<dbReference type="AlphaFoldDB" id="A0A1Q6A3V5"/>
<dbReference type="OrthoDB" id="797075at2"/>
<dbReference type="EMBL" id="MPPL01000001">
    <property type="protein sequence ID" value="OKS88686.1"/>
    <property type="molecule type" value="Genomic_DNA"/>
</dbReference>
<gene>
    <name evidence="2" type="ORF">RG47T_4164</name>
</gene>
<keyword evidence="1" id="KW-0732">Signal</keyword>
<organism evidence="2 3">
    <name type="scientific">Mucilaginibacter polytrichastri</name>
    <dbReference type="NCBI Taxonomy" id="1302689"/>
    <lineage>
        <taxon>Bacteria</taxon>
        <taxon>Pseudomonadati</taxon>
        <taxon>Bacteroidota</taxon>
        <taxon>Sphingobacteriia</taxon>
        <taxon>Sphingobacteriales</taxon>
        <taxon>Sphingobacteriaceae</taxon>
        <taxon>Mucilaginibacter</taxon>
    </lineage>
</organism>
<feature type="chain" id="PRO_5010305039" description="DUF4163 domain-containing protein" evidence="1">
    <location>
        <begin position="20"/>
        <end position="242"/>
    </location>
</feature>
<protein>
    <recommendedName>
        <fullName evidence="4">DUF4163 domain-containing protein</fullName>
    </recommendedName>
</protein>
<comment type="caution">
    <text evidence="2">The sequence shown here is derived from an EMBL/GenBank/DDBJ whole genome shotgun (WGS) entry which is preliminary data.</text>
</comment>
<dbReference type="STRING" id="1302689.RG47T_4164"/>
<evidence type="ECO:0008006" key="4">
    <source>
        <dbReference type="Google" id="ProtNLM"/>
    </source>
</evidence>
<feature type="signal peptide" evidence="1">
    <location>
        <begin position="1"/>
        <end position="19"/>
    </location>
</feature>
<proteinExistence type="predicted"/>
<dbReference type="RefSeq" id="WP_074491232.1">
    <property type="nucleotide sequence ID" value="NZ_FPAM01000009.1"/>
</dbReference>
<evidence type="ECO:0000313" key="2">
    <source>
        <dbReference type="EMBL" id="OKS88686.1"/>
    </source>
</evidence>
<dbReference type="Proteomes" id="UP000186720">
    <property type="component" value="Unassembled WGS sequence"/>
</dbReference>
<sequence length="242" mass="27472">MKNRLLLITFCLASIFCRAQSGKPNNKIITGTKIVYLNYKDQKDSLHVPVVSEQYPALKEALSDKNIFNGDKIEELAAKYNGCGCGIISLYYDIALANDNVISIMLYYDTMGDHPDSYQEWFTLDVHTGKPYPLTNELTDAGADHFAVLYKKKLKQNIEADKELKPEDEIETEVYDDLMNTLNALTTKMIMSNYVFTTKGVLFKSDDVLPRDTHDHEPQRTLLVPYSQLKPYIKAGAVVLKK</sequence>